<gene>
    <name evidence="1" type="ORF">I8U20_05005</name>
</gene>
<comment type="caution">
    <text evidence="1">The sequence shown here is derived from an EMBL/GenBank/DDBJ whole genome shotgun (WGS) entry which is preliminary data.</text>
</comment>
<sequence>MIWYENITDDAKVAYVLSLTEEIAEQTKDYEWYRLIRRLLKMCWEWVEEKKHSADDIYYEFDDEDDAMVYIECYPEVKSNPQLKYLCFCIFDGFCYAIWKAYQYEGEKSVPQYFESESDLSIQEFTEKITKIDGCQAEWAERLKEYLLKNHPAGSDKKIQREELLKLIA</sequence>
<dbReference type="EMBL" id="JAECVW010000002">
    <property type="protein sequence ID" value="MBH8594686.1"/>
    <property type="molecule type" value="Genomic_DNA"/>
</dbReference>
<evidence type="ECO:0000313" key="1">
    <source>
        <dbReference type="EMBL" id="MBH8594686.1"/>
    </source>
</evidence>
<dbReference type="Pfam" id="PF14434">
    <property type="entry name" value="Imm6"/>
    <property type="match status" value="1"/>
</dbReference>
<keyword evidence="2" id="KW-1185">Reference proteome</keyword>
<dbReference type="AlphaFoldDB" id="A0A8I1AB34"/>
<evidence type="ECO:0008006" key="3">
    <source>
        <dbReference type="Google" id="ProtNLM"/>
    </source>
</evidence>
<dbReference type="RefSeq" id="WP_181731920.1">
    <property type="nucleotide sequence ID" value="NZ_JACEIR010000004.1"/>
</dbReference>
<evidence type="ECO:0000313" key="2">
    <source>
        <dbReference type="Proteomes" id="UP000633619"/>
    </source>
</evidence>
<dbReference type="Proteomes" id="UP000633619">
    <property type="component" value="Unassembled WGS sequence"/>
</dbReference>
<name>A0A8I1AB34_THEIN</name>
<protein>
    <recommendedName>
        <fullName evidence="3">Immunity protein Imm6</fullName>
    </recommendedName>
</protein>
<accession>A0A8I1AB34</accession>
<reference evidence="1 2" key="1">
    <citation type="submission" date="2020-12" db="EMBL/GenBank/DDBJ databases">
        <title>WGS of Thermoactinomyces spp.</title>
        <authorList>
            <person name="Cheng K."/>
        </authorList>
    </citation>
    <scope>NUCLEOTIDE SEQUENCE [LARGE SCALE GENOMIC DNA]</scope>
    <source>
        <strain evidence="2">CICC 10671\DSM 43846</strain>
    </source>
</reference>
<dbReference type="InterPro" id="IPR025674">
    <property type="entry name" value="Imm6"/>
</dbReference>
<organism evidence="1 2">
    <name type="scientific">Thermoactinomyces intermedius</name>
    <dbReference type="NCBI Taxonomy" id="2024"/>
    <lineage>
        <taxon>Bacteria</taxon>
        <taxon>Bacillati</taxon>
        <taxon>Bacillota</taxon>
        <taxon>Bacilli</taxon>
        <taxon>Bacillales</taxon>
        <taxon>Thermoactinomycetaceae</taxon>
        <taxon>Thermoactinomyces</taxon>
    </lineage>
</organism>
<proteinExistence type="predicted"/>